<gene>
    <name evidence="1" type="ORF">UCDDS831_g00176</name>
</gene>
<sequence>MTEHLSSNVVNYLVWRYLQEAALALAHDWNDEPETLPFADKVQTHTLLRMLQDGLWLDDMRAAASNVCSRGSPIEDASY</sequence>
<dbReference type="EMBL" id="LAQI01000005">
    <property type="protein sequence ID" value="KKY28790.1"/>
    <property type="molecule type" value="Genomic_DNA"/>
</dbReference>
<protein>
    <submittedName>
        <fullName evidence="1">Putative wd repeat protein</fullName>
    </submittedName>
</protein>
<reference evidence="1 2" key="2">
    <citation type="submission" date="2015-05" db="EMBL/GenBank/DDBJ databases">
        <title>Distinctive expansion of gene families associated with plant cell wall degradation and secondary metabolism in the genomes of grapevine trunk pathogens.</title>
        <authorList>
            <person name="Lawrence D.P."/>
            <person name="Travadon R."/>
            <person name="Rolshausen P.E."/>
            <person name="Baumgartner K."/>
        </authorList>
    </citation>
    <scope>NUCLEOTIDE SEQUENCE [LARGE SCALE GENOMIC DNA]</scope>
    <source>
        <strain evidence="1">DS831</strain>
    </source>
</reference>
<proteinExistence type="predicted"/>
<evidence type="ECO:0000313" key="1">
    <source>
        <dbReference type="EMBL" id="KKY28790.1"/>
    </source>
</evidence>
<dbReference type="Proteomes" id="UP000034182">
    <property type="component" value="Unassembled WGS sequence"/>
</dbReference>
<comment type="caution">
    <text evidence="1">The sequence shown here is derived from an EMBL/GenBank/DDBJ whole genome shotgun (WGS) entry which is preliminary data.</text>
</comment>
<accession>A0A0G2HKC2</accession>
<organism evidence="1 2">
    <name type="scientific">Diplodia seriata</name>
    <dbReference type="NCBI Taxonomy" id="420778"/>
    <lineage>
        <taxon>Eukaryota</taxon>
        <taxon>Fungi</taxon>
        <taxon>Dikarya</taxon>
        <taxon>Ascomycota</taxon>
        <taxon>Pezizomycotina</taxon>
        <taxon>Dothideomycetes</taxon>
        <taxon>Dothideomycetes incertae sedis</taxon>
        <taxon>Botryosphaeriales</taxon>
        <taxon>Botryosphaeriaceae</taxon>
        <taxon>Diplodia</taxon>
    </lineage>
</organism>
<dbReference type="AlphaFoldDB" id="A0A0G2HKC2"/>
<name>A0A0G2HKC2_9PEZI</name>
<reference evidence="1 2" key="1">
    <citation type="submission" date="2015-03" db="EMBL/GenBank/DDBJ databases">
        <authorList>
            <person name="Morales-Cruz A."/>
            <person name="Amrine K.C."/>
            <person name="Cantu D."/>
        </authorList>
    </citation>
    <scope>NUCLEOTIDE SEQUENCE [LARGE SCALE GENOMIC DNA]</scope>
    <source>
        <strain evidence="1">DS831</strain>
    </source>
</reference>
<evidence type="ECO:0000313" key="2">
    <source>
        <dbReference type="Proteomes" id="UP000034182"/>
    </source>
</evidence>
<dbReference type="Gene3D" id="1.20.960.30">
    <property type="match status" value="1"/>
</dbReference>